<dbReference type="Pfam" id="PF07202">
    <property type="entry name" value="Tcp10_C"/>
    <property type="match status" value="1"/>
</dbReference>
<dbReference type="AlphaFoldDB" id="A0ABD0QER5"/>
<organism evidence="3 4">
    <name type="scientific">Cirrhinus mrigala</name>
    <name type="common">Mrigala</name>
    <dbReference type="NCBI Taxonomy" id="683832"/>
    <lineage>
        <taxon>Eukaryota</taxon>
        <taxon>Metazoa</taxon>
        <taxon>Chordata</taxon>
        <taxon>Craniata</taxon>
        <taxon>Vertebrata</taxon>
        <taxon>Euteleostomi</taxon>
        <taxon>Actinopterygii</taxon>
        <taxon>Neopterygii</taxon>
        <taxon>Teleostei</taxon>
        <taxon>Ostariophysi</taxon>
        <taxon>Cypriniformes</taxon>
        <taxon>Cyprinidae</taxon>
        <taxon>Labeoninae</taxon>
        <taxon>Labeonini</taxon>
        <taxon>Cirrhinus</taxon>
    </lineage>
</organism>
<dbReference type="InterPro" id="IPR047002">
    <property type="entry name" value="Tcp10_C_sf"/>
</dbReference>
<comment type="similarity">
    <text evidence="1">Belongs to the TCP10 family.</text>
</comment>
<comment type="caution">
    <text evidence="3">The sequence shown here is derived from an EMBL/GenBank/DDBJ whole genome shotgun (WGS) entry which is preliminary data.</text>
</comment>
<evidence type="ECO:0000256" key="1">
    <source>
        <dbReference type="ARBA" id="ARBA00005627"/>
    </source>
</evidence>
<evidence type="ECO:0000313" key="3">
    <source>
        <dbReference type="EMBL" id="KAL0184416.1"/>
    </source>
</evidence>
<gene>
    <name evidence="3" type="ORF">M9458_020112</name>
</gene>
<keyword evidence="4" id="KW-1185">Reference proteome</keyword>
<evidence type="ECO:0000259" key="2">
    <source>
        <dbReference type="Pfam" id="PF07202"/>
    </source>
</evidence>
<reference evidence="3 4" key="1">
    <citation type="submission" date="2024-05" db="EMBL/GenBank/DDBJ databases">
        <title>Genome sequencing and assembly of Indian major carp, Cirrhinus mrigala (Hamilton, 1822).</title>
        <authorList>
            <person name="Mohindra V."/>
            <person name="Chowdhury L.M."/>
            <person name="Lal K."/>
            <person name="Jena J.K."/>
        </authorList>
    </citation>
    <scope>NUCLEOTIDE SEQUENCE [LARGE SCALE GENOMIC DNA]</scope>
    <source>
        <strain evidence="3">CM1030</strain>
        <tissue evidence="3">Blood</tissue>
    </source>
</reference>
<dbReference type="Proteomes" id="UP001529510">
    <property type="component" value="Unassembled WGS sequence"/>
</dbReference>
<dbReference type="PANTHER" id="PTHR10331">
    <property type="entry name" value="T COMPLEX PROTEIN 10"/>
    <property type="match status" value="1"/>
</dbReference>
<evidence type="ECO:0000313" key="4">
    <source>
        <dbReference type="Proteomes" id="UP001529510"/>
    </source>
</evidence>
<sequence length="60" mass="6939">KVIQFNTGQREIHTADFKRREYPDGTVKTVYSDGRQETQYPTGRVRLKDAQGHVIMDTKA</sequence>
<dbReference type="InterPro" id="IPR009852">
    <property type="entry name" value="CENPJ_C_dom"/>
</dbReference>
<dbReference type="PANTHER" id="PTHR10331:SF27">
    <property type="entry name" value="CENTROMERE PROTEIN J"/>
    <property type="match status" value="1"/>
</dbReference>
<feature type="non-terminal residue" evidence="3">
    <location>
        <position position="1"/>
    </location>
</feature>
<dbReference type="InterPro" id="IPR026581">
    <property type="entry name" value="TCP10L/CENPJ"/>
</dbReference>
<feature type="domain" description="Centromere protein J C-terminal" evidence="2">
    <location>
        <begin position="18"/>
        <end position="46"/>
    </location>
</feature>
<dbReference type="EMBL" id="JAMKFB020000009">
    <property type="protein sequence ID" value="KAL0184416.1"/>
    <property type="molecule type" value="Genomic_DNA"/>
</dbReference>
<dbReference type="Gene3D" id="2.60.450.20">
    <property type="match status" value="1"/>
</dbReference>
<accession>A0ABD0QER5</accession>
<protein>
    <recommendedName>
        <fullName evidence="2">Centromere protein J C-terminal domain-containing protein</fullName>
    </recommendedName>
</protein>
<name>A0ABD0QER5_CIRMR</name>
<proteinExistence type="inferred from homology"/>